<evidence type="ECO:0000313" key="21">
    <source>
        <dbReference type="Proteomes" id="UP000679179"/>
    </source>
</evidence>
<dbReference type="HAMAP" id="MF_00719">
    <property type="entry name" value="CobS"/>
    <property type="match status" value="1"/>
</dbReference>
<keyword evidence="11 19" id="KW-0460">Magnesium</keyword>
<feature type="transmembrane region" description="Helical" evidence="19">
    <location>
        <begin position="199"/>
        <end position="216"/>
    </location>
</feature>
<comment type="caution">
    <text evidence="20">The sequence shown here is derived from an EMBL/GenBank/DDBJ whole genome shotgun (WGS) entry which is preliminary data.</text>
</comment>
<evidence type="ECO:0000256" key="11">
    <source>
        <dbReference type="ARBA" id="ARBA00022842"/>
    </source>
</evidence>
<dbReference type="Pfam" id="PF02654">
    <property type="entry name" value="CobS"/>
    <property type="match status" value="1"/>
</dbReference>
<comment type="pathway">
    <text evidence="3 19">Cofactor biosynthesis; adenosylcobalamin biosynthesis; adenosylcobalamin from cob(II)yrinate a,c-diamide: step 7/7.</text>
</comment>
<keyword evidence="8 19" id="KW-0169">Cobalamin biosynthesis</keyword>
<evidence type="ECO:0000256" key="12">
    <source>
        <dbReference type="ARBA" id="ARBA00022989"/>
    </source>
</evidence>
<sequence length="250" mass="27761">MKNFILILQFMTRIPININLDVKREDFAEAVRYFPLVGLIIGCFDIIVYFLMSKIFPTTIASVFMVLSHVFITGGLHMDGLGDTADGMFSGRSRERILEIMKDSRAGSFGVLAVVIALLFRFGAFQSLQVQATVLYRGALLSPIIARTLVSMLMYRRTYAREKEGLGDLFIGKISRKTFITVLIMGIILTLFIGGYKGAISFGVVALFVLWLGRYVEKKIEGLTGDVLGASIELSEIIVLLCFTAKIGFL</sequence>
<dbReference type="Proteomes" id="UP000679179">
    <property type="component" value="Unassembled WGS sequence"/>
</dbReference>
<evidence type="ECO:0000256" key="13">
    <source>
        <dbReference type="ARBA" id="ARBA00023136"/>
    </source>
</evidence>
<evidence type="ECO:0000256" key="2">
    <source>
        <dbReference type="ARBA" id="ARBA00004651"/>
    </source>
</evidence>
<protein>
    <recommendedName>
        <fullName evidence="6 19">Adenosylcobinamide-GDP ribazoletransferase</fullName>
        <ecNumber evidence="5 19">2.7.8.26</ecNumber>
    </recommendedName>
    <alternativeName>
        <fullName evidence="16 19">Cobalamin synthase</fullName>
    </alternativeName>
    <alternativeName>
        <fullName evidence="15 19">Cobalamin-5'-phosphate synthase</fullName>
    </alternativeName>
</protein>
<keyword evidence="12 19" id="KW-1133">Transmembrane helix</keyword>
<keyword evidence="9 19" id="KW-0808">Transferase</keyword>
<dbReference type="RefSeq" id="WP_212902925.1">
    <property type="nucleotide sequence ID" value="NZ_BOPZ01000005.1"/>
</dbReference>
<keyword evidence="7 19" id="KW-1003">Cell membrane</keyword>
<comment type="cofactor">
    <cofactor evidence="1 19">
        <name>Mg(2+)</name>
        <dbReference type="ChEBI" id="CHEBI:18420"/>
    </cofactor>
</comment>
<evidence type="ECO:0000256" key="15">
    <source>
        <dbReference type="ARBA" id="ARBA00032605"/>
    </source>
</evidence>
<keyword evidence="10 19" id="KW-0812">Transmembrane</keyword>
<name>A0A919RXN7_9CLOT</name>
<evidence type="ECO:0000256" key="8">
    <source>
        <dbReference type="ARBA" id="ARBA00022573"/>
    </source>
</evidence>
<feature type="transmembrane region" description="Helical" evidence="19">
    <location>
        <begin position="228"/>
        <end position="249"/>
    </location>
</feature>
<feature type="transmembrane region" description="Helical" evidence="19">
    <location>
        <begin position="134"/>
        <end position="155"/>
    </location>
</feature>
<dbReference type="GO" id="GO:0005886">
    <property type="term" value="C:plasma membrane"/>
    <property type="evidence" value="ECO:0007669"/>
    <property type="project" value="UniProtKB-SubCell"/>
</dbReference>
<evidence type="ECO:0000256" key="4">
    <source>
        <dbReference type="ARBA" id="ARBA00010561"/>
    </source>
</evidence>
<dbReference type="NCBIfam" id="TIGR00317">
    <property type="entry name" value="cobS"/>
    <property type="match status" value="1"/>
</dbReference>
<keyword evidence="21" id="KW-1185">Reference proteome</keyword>
<evidence type="ECO:0000256" key="16">
    <source>
        <dbReference type="ARBA" id="ARBA00032853"/>
    </source>
</evidence>
<dbReference type="PANTHER" id="PTHR34148:SF1">
    <property type="entry name" value="ADENOSYLCOBINAMIDE-GDP RIBAZOLETRANSFERASE"/>
    <property type="match status" value="1"/>
</dbReference>
<evidence type="ECO:0000256" key="9">
    <source>
        <dbReference type="ARBA" id="ARBA00022679"/>
    </source>
</evidence>
<dbReference type="GO" id="GO:0009236">
    <property type="term" value="P:cobalamin biosynthetic process"/>
    <property type="evidence" value="ECO:0007669"/>
    <property type="project" value="UniProtKB-UniRule"/>
</dbReference>
<dbReference type="InterPro" id="IPR003805">
    <property type="entry name" value="CobS"/>
</dbReference>
<reference evidence="20" key="1">
    <citation type="submission" date="2021-03" db="EMBL/GenBank/DDBJ databases">
        <title>Taxonomic study of Clostridium polyendosporum from meadow-gley soil under rice.</title>
        <authorList>
            <person name="Kobayashi H."/>
            <person name="Tanizawa Y."/>
            <person name="Yagura M."/>
        </authorList>
    </citation>
    <scope>NUCLEOTIDE SEQUENCE</scope>
    <source>
        <strain evidence="20">JCM 30710</strain>
    </source>
</reference>
<accession>A0A919RXN7</accession>
<comment type="catalytic activity">
    <reaction evidence="18 19">
        <text>alpha-ribazole 5'-phosphate + adenosylcob(III)inamide-GDP = adenosylcob(III)alamin 5'-phosphate + GMP + H(+)</text>
        <dbReference type="Rhea" id="RHEA:23560"/>
        <dbReference type="ChEBI" id="CHEBI:15378"/>
        <dbReference type="ChEBI" id="CHEBI:57918"/>
        <dbReference type="ChEBI" id="CHEBI:58115"/>
        <dbReference type="ChEBI" id="CHEBI:60487"/>
        <dbReference type="ChEBI" id="CHEBI:60493"/>
        <dbReference type="EC" id="2.7.8.26"/>
    </reaction>
</comment>
<comment type="subcellular location">
    <subcellularLocation>
        <location evidence="2 19">Cell membrane</location>
        <topology evidence="2 19">Multi-pass membrane protein</topology>
    </subcellularLocation>
</comment>
<keyword evidence="13 19" id="KW-0472">Membrane</keyword>
<dbReference type="EC" id="2.7.8.26" evidence="5 19"/>
<comment type="similarity">
    <text evidence="4 19">Belongs to the CobS family.</text>
</comment>
<evidence type="ECO:0000256" key="7">
    <source>
        <dbReference type="ARBA" id="ARBA00022475"/>
    </source>
</evidence>
<feature type="transmembrane region" description="Helical" evidence="19">
    <location>
        <begin position="33"/>
        <end position="52"/>
    </location>
</feature>
<dbReference type="GO" id="GO:0008818">
    <property type="term" value="F:cobalamin 5'-phosphate synthase activity"/>
    <property type="evidence" value="ECO:0007669"/>
    <property type="project" value="UniProtKB-UniRule"/>
</dbReference>
<dbReference type="EMBL" id="BOPZ01000005">
    <property type="protein sequence ID" value="GIM28179.1"/>
    <property type="molecule type" value="Genomic_DNA"/>
</dbReference>
<evidence type="ECO:0000256" key="1">
    <source>
        <dbReference type="ARBA" id="ARBA00001946"/>
    </source>
</evidence>
<comment type="function">
    <text evidence="14 19">Joins adenosylcobinamide-GDP and alpha-ribazole to generate adenosylcobalamin (Ado-cobalamin). Also synthesizes adenosylcobalamin 5'-phosphate from adenosylcobinamide-GDP and alpha-ribazole 5'-phosphate.</text>
</comment>
<evidence type="ECO:0000256" key="10">
    <source>
        <dbReference type="ARBA" id="ARBA00022692"/>
    </source>
</evidence>
<evidence type="ECO:0000256" key="6">
    <source>
        <dbReference type="ARBA" id="ARBA00015850"/>
    </source>
</evidence>
<evidence type="ECO:0000256" key="17">
    <source>
        <dbReference type="ARBA" id="ARBA00048623"/>
    </source>
</evidence>
<evidence type="ECO:0000256" key="5">
    <source>
        <dbReference type="ARBA" id="ARBA00013200"/>
    </source>
</evidence>
<gene>
    <name evidence="19 20" type="primary">cobS</name>
    <name evidence="20" type="ORF">CPJCM30710_08450</name>
</gene>
<dbReference type="GO" id="GO:0051073">
    <property type="term" value="F:adenosylcobinamide-GDP ribazoletransferase activity"/>
    <property type="evidence" value="ECO:0007669"/>
    <property type="project" value="UniProtKB-UniRule"/>
</dbReference>
<evidence type="ECO:0000256" key="3">
    <source>
        <dbReference type="ARBA" id="ARBA00004663"/>
    </source>
</evidence>
<evidence type="ECO:0000256" key="19">
    <source>
        <dbReference type="HAMAP-Rule" id="MF_00719"/>
    </source>
</evidence>
<proteinExistence type="inferred from homology"/>
<evidence type="ECO:0000313" key="20">
    <source>
        <dbReference type="EMBL" id="GIM28179.1"/>
    </source>
</evidence>
<dbReference type="AlphaFoldDB" id="A0A919RXN7"/>
<evidence type="ECO:0000256" key="18">
    <source>
        <dbReference type="ARBA" id="ARBA00049504"/>
    </source>
</evidence>
<organism evidence="20 21">
    <name type="scientific">Clostridium polyendosporum</name>
    <dbReference type="NCBI Taxonomy" id="69208"/>
    <lineage>
        <taxon>Bacteria</taxon>
        <taxon>Bacillati</taxon>
        <taxon>Bacillota</taxon>
        <taxon>Clostridia</taxon>
        <taxon>Eubacteriales</taxon>
        <taxon>Clostridiaceae</taxon>
        <taxon>Clostridium</taxon>
    </lineage>
</organism>
<dbReference type="PANTHER" id="PTHR34148">
    <property type="entry name" value="ADENOSYLCOBINAMIDE-GDP RIBAZOLETRANSFERASE"/>
    <property type="match status" value="1"/>
</dbReference>
<feature type="transmembrane region" description="Helical" evidence="19">
    <location>
        <begin position="58"/>
        <end position="78"/>
    </location>
</feature>
<feature type="transmembrane region" description="Helical" evidence="19">
    <location>
        <begin position="106"/>
        <end position="128"/>
    </location>
</feature>
<evidence type="ECO:0000256" key="14">
    <source>
        <dbReference type="ARBA" id="ARBA00025228"/>
    </source>
</evidence>
<comment type="catalytic activity">
    <reaction evidence="17 19">
        <text>alpha-ribazole + adenosylcob(III)inamide-GDP = adenosylcob(III)alamin + GMP + H(+)</text>
        <dbReference type="Rhea" id="RHEA:16049"/>
        <dbReference type="ChEBI" id="CHEBI:10329"/>
        <dbReference type="ChEBI" id="CHEBI:15378"/>
        <dbReference type="ChEBI" id="CHEBI:18408"/>
        <dbReference type="ChEBI" id="CHEBI:58115"/>
        <dbReference type="ChEBI" id="CHEBI:60487"/>
        <dbReference type="EC" id="2.7.8.26"/>
    </reaction>
</comment>